<dbReference type="PANTHER" id="PTHR43212">
    <property type="entry name" value="QUERCETIN 2,3-DIOXYGENASE"/>
    <property type="match status" value="1"/>
</dbReference>
<comment type="similarity">
    <text evidence="1 3">Belongs to the pirin family.</text>
</comment>
<feature type="binding site" evidence="2">
    <location>
        <position position="57"/>
    </location>
    <ligand>
        <name>Fe cation</name>
        <dbReference type="ChEBI" id="CHEBI:24875"/>
    </ligand>
</feature>
<evidence type="ECO:0000256" key="2">
    <source>
        <dbReference type="PIRSR" id="PIRSR006232-1"/>
    </source>
</evidence>
<comment type="cofactor">
    <cofactor evidence="2">
        <name>Fe cation</name>
        <dbReference type="ChEBI" id="CHEBI:24875"/>
    </cofactor>
    <text evidence="2">Binds 1 Fe cation per subunit.</text>
</comment>
<evidence type="ECO:0000256" key="4">
    <source>
        <dbReference type="SAM" id="MobiDB-lite"/>
    </source>
</evidence>
<reference evidence="6" key="1">
    <citation type="submission" date="2010-08" db="EMBL/GenBank/DDBJ databases">
        <authorList>
            <person name="Muzny D."/>
            <person name="Qin X."/>
            <person name="Buhay C."/>
            <person name="Dugan-Rocha S."/>
            <person name="Ding Y."/>
            <person name="Chen G."/>
            <person name="Hawes A."/>
            <person name="Holder M."/>
            <person name="Jhangiani S."/>
            <person name="Johnson A."/>
            <person name="Khan Z."/>
            <person name="Li Z."/>
            <person name="Liu W."/>
            <person name="Liu X."/>
            <person name="Perez L."/>
            <person name="Shen H."/>
            <person name="Wang Q."/>
            <person name="Watt J."/>
            <person name="Xi L."/>
            <person name="Xin Y."/>
            <person name="Zhou J."/>
            <person name="Deng J."/>
            <person name="Jiang H."/>
            <person name="Liu Y."/>
            <person name="Qu J."/>
            <person name="Song X.-Z."/>
            <person name="Zhang L."/>
            <person name="Villasana D."/>
            <person name="Johnson A."/>
            <person name="Liu J."/>
            <person name="Liyanage D."/>
            <person name="Lorensuhewa L."/>
            <person name="Robinson T."/>
            <person name="Song A."/>
            <person name="Song B.-B."/>
            <person name="Dinh H."/>
            <person name="Thornton R."/>
            <person name="Coyle M."/>
            <person name="Francisco L."/>
            <person name="Jackson L."/>
            <person name="Javaid M."/>
            <person name="Korchina V."/>
            <person name="Kovar C."/>
            <person name="Mata R."/>
            <person name="Mathew T."/>
            <person name="Ngo R."/>
            <person name="Nguyen L."/>
            <person name="Nguyen N."/>
            <person name="Okwuonu G."/>
            <person name="Ongeri F."/>
            <person name="Pham C."/>
            <person name="Simmons D."/>
            <person name="Wilczek-Boney K."/>
            <person name="Hale W."/>
            <person name="Jakkamsetti A."/>
            <person name="Pham P."/>
            <person name="Ruth R."/>
            <person name="San Lucas F."/>
            <person name="Warren J."/>
            <person name="Zhang J."/>
            <person name="Zhao Z."/>
            <person name="Zhou C."/>
            <person name="Zhu D."/>
            <person name="Lee S."/>
            <person name="Bess C."/>
            <person name="Blankenburg K."/>
            <person name="Forbes L."/>
            <person name="Fu Q."/>
            <person name="Gubbala S."/>
            <person name="Hirani K."/>
            <person name="Jayaseelan J.C."/>
            <person name="Lara F."/>
            <person name="Munidasa M."/>
            <person name="Palculict T."/>
            <person name="Patil S."/>
            <person name="Pu L.-L."/>
            <person name="Saada N."/>
            <person name="Tang L."/>
            <person name="Weissenberger G."/>
            <person name="Zhu Y."/>
            <person name="Hemphill L."/>
            <person name="Shang Y."/>
            <person name="Youmans B."/>
            <person name="Ayvaz T."/>
            <person name="Ross M."/>
            <person name="Santibanez J."/>
            <person name="Aqrawi P."/>
            <person name="Gross S."/>
            <person name="Joshi V."/>
            <person name="Fowler G."/>
            <person name="Nazareth L."/>
            <person name="Reid J."/>
            <person name="Worley K."/>
            <person name="Petrosino J."/>
            <person name="Highlander S."/>
            <person name="Gibbs R."/>
        </authorList>
    </citation>
    <scope>NUCLEOTIDE SEQUENCE [LARGE SCALE GENOMIC DNA]</scope>
    <source>
        <strain evidence="6">DSM 15272</strain>
    </source>
</reference>
<dbReference type="eggNOG" id="COG1741">
    <property type="taxonomic scope" value="Bacteria"/>
</dbReference>
<dbReference type="EMBL" id="ACLF03000005">
    <property type="protein sequence ID" value="EFQ83265.1"/>
    <property type="molecule type" value="Genomic_DNA"/>
</dbReference>
<keyword evidence="2" id="KW-0408">Iron</keyword>
<evidence type="ECO:0000313" key="6">
    <source>
        <dbReference type="EMBL" id="EFQ83265.1"/>
    </source>
</evidence>
<dbReference type="GO" id="GO:0046872">
    <property type="term" value="F:metal ion binding"/>
    <property type="evidence" value="ECO:0007669"/>
    <property type="project" value="UniProtKB-KW"/>
</dbReference>
<name>E2SBX9_9ACTN</name>
<feature type="binding site" evidence="2">
    <location>
        <position position="103"/>
    </location>
    <ligand>
        <name>Fe cation</name>
        <dbReference type="ChEBI" id="CHEBI:24875"/>
    </ligand>
</feature>
<dbReference type="InterPro" id="IPR014710">
    <property type="entry name" value="RmlC-like_jellyroll"/>
</dbReference>
<comment type="caution">
    <text evidence="6">The sequence shown here is derived from an EMBL/GenBank/DDBJ whole genome shotgun (WGS) entry which is preliminary data.</text>
</comment>
<keyword evidence="2" id="KW-0479">Metal-binding</keyword>
<dbReference type="Gene3D" id="2.60.120.10">
    <property type="entry name" value="Jelly Rolls"/>
    <property type="match status" value="2"/>
</dbReference>
<evidence type="ECO:0000259" key="5">
    <source>
        <dbReference type="Pfam" id="PF02678"/>
    </source>
</evidence>
<dbReference type="PIRSF" id="PIRSF006232">
    <property type="entry name" value="Pirin"/>
    <property type="match status" value="1"/>
</dbReference>
<feature type="binding site" evidence="2">
    <location>
        <position position="59"/>
    </location>
    <ligand>
        <name>Fe cation</name>
        <dbReference type="ChEBI" id="CHEBI:24875"/>
    </ligand>
</feature>
<protein>
    <submittedName>
        <fullName evidence="6">Pirin family protein</fullName>
    </submittedName>
</protein>
<dbReference type="STRING" id="585531.HMPREF0063_11538"/>
<evidence type="ECO:0000313" key="7">
    <source>
        <dbReference type="Proteomes" id="UP000003111"/>
    </source>
</evidence>
<dbReference type="InterPro" id="IPR003829">
    <property type="entry name" value="Pirin_N_dom"/>
</dbReference>
<dbReference type="HOGENOM" id="CLU_064194_2_0_11"/>
<dbReference type="Proteomes" id="UP000003111">
    <property type="component" value="Unassembled WGS sequence"/>
</dbReference>
<evidence type="ECO:0000256" key="3">
    <source>
        <dbReference type="RuleBase" id="RU003457"/>
    </source>
</evidence>
<organism evidence="6 7">
    <name type="scientific">Aeromicrobium marinum DSM 15272</name>
    <dbReference type="NCBI Taxonomy" id="585531"/>
    <lineage>
        <taxon>Bacteria</taxon>
        <taxon>Bacillati</taxon>
        <taxon>Actinomycetota</taxon>
        <taxon>Actinomycetes</taxon>
        <taxon>Propionibacteriales</taxon>
        <taxon>Nocardioidaceae</taxon>
        <taxon>Aeromicrobium</taxon>
    </lineage>
</organism>
<keyword evidence="7" id="KW-1185">Reference proteome</keyword>
<dbReference type="PANTHER" id="PTHR43212:SF3">
    <property type="entry name" value="QUERCETIN 2,3-DIOXYGENASE"/>
    <property type="match status" value="1"/>
</dbReference>
<gene>
    <name evidence="6" type="ORF">HMPREF0063_11538</name>
</gene>
<feature type="domain" description="Pirin N-terminal" evidence="5">
    <location>
        <begin position="17"/>
        <end position="117"/>
    </location>
</feature>
<dbReference type="Pfam" id="PF02678">
    <property type="entry name" value="Pirin"/>
    <property type="match status" value="1"/>
</dbReference>
<evidence type="ECO:0000256" key="1">
    <source>
        <dbReference type="ARBA" id="ARBA00008416"/>
    </source>
</evidence>
<dbReference type="AlphaFoldDB" id="E2SBX9"/>
<dbReference type="RefSeq" id="WP_007078880.1">
    <property type="nucleotide sequence ID" value="NZ_CM001024.1"/>
</dbReference>
<dbReference type="InterPro" id="IPR011051">
    <property type="entry name" value="RmlC_Cupin_sf"/>
</dbReference>
<dbReference type="InterPro" id="IPR012093">
    <property type="entry name" value="Pirin"/>
</dbReference>
<proteinExistence type="inferred from homology"/>
<feature type="region of interest" description="Disordered" evidence="4">
    <location>
        <begin position="184"/>
        <end position="207"/>
    </location>
</feature>
<feature type="binding site" evidence="2">
    <location>
        <position position="101"/>
    </location>
    <ligand>
        <name>Fe cation</name>
        <dbReference type="ChEBI" id="CHEBI:24875"/>
    </ligand>
</feature>
<sequence length="219" mass="23043">MREVRRSADRFLTVGDGTVTRHSFSYGAHYDPANVRFGPLVAINVEHLAPGSGYPAHRHSDVEIITWVLEGVLRHEDSTGIAGDVGPGVLQRLSAGPGVQHTEVNASATDPLVFVQMMLASDHDGDPEIEQRAVEPSPGVLVATVRVHAPGRLHVATFRGGETLRVPPAGRHLVHVTRGDVMAGGEGLGAGDELRSDEGGPLVLSGDGPGEALVWSLDG</sequence>
<accession>E2SBX9</accession>
<dbReference type="OrthoDB" id="321327at2"/>
<dbReference type="SUPFAM" id="SSF51182">
    <property type="entry name" value="RmlC-like cupins"/>
    <property type="match status" value="1"/>
</dbReference>